<dbReference type="STRING" id="68775.A0A5C3LTN3"/>
<evidence type="ECO:0000313" key="4">
    <source>
        <dbReference type="Proteomes" id="UP000308652"/>
    </source>
</evidence>
<keyword evidence="4" id="KW-1185">Reference proteome</keyword>
<dbReference type="InterPro" id="IPR027417">
    <property type="entry name" value="P-loop_NTPase"/>
</dbReference>
<dbReference type="Pfam" id="PF24883">
    <property type="entry name" value="NPHP3_N"/>
    <property type="match status" value="1"/>
</dbReference>
<dbReference type="EMBL" id="ML213686">
    <property type="protein sequence ID" value="TFK32111.1"/>
    <property type="molecule type" value="Genomic_DNA"/>
</dbReference>
<reference evidence="3 4" key="1">
    <citation type="journal article" date="2019" name="Nat. Ecol. Evol.">
        <title>Megaphylogeny resolves global patterns of mushroom evolution.</title>
        <authorList>
            <person name="Varga T."/>
            <person name="Krizsan K."/>
            <person name="Foldi C."/>
            <person name="Dima B."/>
            <person name="Sanchez-Garcia M."/>
            <person name="Sanchez-Ramirez S."/>
            <person name="Szollosi G.J."/>
            <person name="Szarkandi J.G."/>
            <person name="Papp V."/>
            <person name="Albert L."/>
            <person name="Andreopoulos W."/>
            <person name="Angelini C."/>
            <person name="Antonin V."/>
            <person name="Barry K.W."/>
            <person name="Bougher N.L."/>
            <person name="Buchanan P."/>
            <person name="Buyck B."/>
            <person name="Bense V."/>
            <person name="Catcheside P."/>
            <person name="Chovatia M."/>
            <person name="Cooper J."/>
            <person name="Damon W."/>
            <person name="Desjardin D."/>
            <person name="Finy P."/>
            <person name="Geml J."/>
            <person name="Haridas S."/>
            <person name="Hughes K."/>
            <person name="Justo A."/>
            <person name="Karasinski D."/>
            <person name="Kautmanova I."/>
            <person name="Kiss B."/>
            <person name="Kocsube S."/>
            <person name="Kotiranta H."/>
            <person name="LaButti K.M."/>
            <person name="Lechner B.E."/>
            <person name="Liimatainen K."/>
            <person name="Lipzen A."/>
            <person name="Lukacs Z."/>
            <person name="Mihaltcheva S."/>
            <person name="Morgado L.N."/>
            <person name="Niskanen T."/>
            <person name="Noordeloos M.E."/>
            <person name="Ohm R.A."/>
            <person name="Ortiz-Santana B."/>
            <person name="Ovrebo C."/>
            <person name="Racz N."/>
            <person name="Riley R."/>
            <person name="Savchenko A."/>
            <person name="Shiryaev A."/>
            <person name="Soop K."/>
            <person name="Spirin V."/>
            <person name="Szebenyi C."/>
            <person name="Tomsovsky M."/>
            <person name="Tulloss R.E."/>
            <person name="Uehling J."/>
            <person name="Grigoriev I.V."/>
            <person name="Vagvolgyi C."/>
            <person name="Papp T."/>
            <person name="Martin F.M."/>
            <person name="Miettinen O."/>
            <person name="Hibbett D.S."/>
            <person name="Nagy L.G."/>
        </authorList>
    </citation>
    <scope>NUCLEOTIDE SEQUENCE [LARGE SCALE GENOMIC DNA]</scope>
    <source>
        <strain evidence="3 4">CBS 166.37</strain>
    </source>
</reference>
<gene>
    <name evidence="3" type="ORF">BDQ12DRAFT_617647</name>
</gene>
<evidence type="ECO:0000256" key="1">
    <source>
        <dbReference type="ARBA" id="ARBA00022737"/>
    </source>
</evidence>
<accession>A0A5C3LTN3</accession>
<proteinExistence type="predicted"/>
<name>A0A5C3LTN3_9AGAR</name>
<dbReference type="InterPro" id="IPR056884">
    <property type="entry name" value="NPHP3-like_N"/>
</dbReference>
<evidence type="ECO:0000259" key="2">
    <source>
        <dbReference type="Pfam" id="PF24883"/>
    </source>
</evidence>
<feature type="domain" description="Nephrocystin 3-like N-terminal" evidence="2">
    <location>
        <begin position="35"/>
        <end position="132"/>
    </location>
</feature>
<sequence>MLSARRNADAIFRSKSKSAHAERYPFPQHRFCMDGTREHILSTIMEWAQNPCSEPVFYLHGSTGSGKSTISRTIASRCVAEGILAASFINDTSNPAVIRELGELVPTILYQLIAHFPNISDDIYHLLKIDGDDVLSTTADDQLRSLLIDPILA</sequence>
<evidence type="ECO:0000313" key="3">
    <source>
        <dbReference type="EMBL" id="TFK32111.1"/>
    </source>
</evidence>
<protein>
    <recommendedName>
        <fullName evidence="2">Nephrocystin 3-like N-terminal domain-containing protein</fullName>
    </recommendedName>
</protein>
<organism evidence="3 4">
    <name type="scientific">Crucibulum laeve</name>
    <dbReference type="NCBI Taxonomy" id="68775"/>
    <lineage>
        <taxon>Eukaryota</taxon>
        <taxon>Fungi</taxon>
        <taxon>Dikarya</taxon>
        <taxon>Basidiomycota</taxon>
        <taxon>Agaricomycotina</taxon>
        <taxon>Agaricomycetes</taxon>
        <taxon>Agaricomycetidae</taxon>
        <taxon>Agaricales</taxon>
        <taxon>Agaricineae</taxon>
        <taxon>Nidulariaceae</taxon>
        <taxon>Crucibulum</taxon>
    </lineage>
</organism>
<feature type="non-terminal residue" evidence="3">
    <location>
        <position position="153"/>
    </location>
</feature>
<dbReference type="OrthoDB" id="2928561at2759"/>
<dbReference type="AlphaFoldDB" id="A0A5C3LTN3"/>
<dbReference type="Gene3D" id="3.40.50.300">
    <property type="entry name" value="P-loop containing nucleotide triphosphate hydrolases"/>
    <property type="match status" value="1"/>
</dbReference>
<dbReference type="SUPFAM" id="SSF52540">
    <property type="entry name" value="P-loop containing nucleoside triphosphate hydrolases"/>
    <property type="match status" value="1"/>
</dbReference>
<dbReference type="Proteomes" id="UP000308652">
    <property type="component" value="Unassembled WGS sequence"/>
</dbReference>
<keyword evidence="1" id="KW-0677">Repeat</keyword>